<accession>A0A1U7YZT7</accession>
<dbReference type="PANTHER" id="PTHR22930">
    <property type="match status" value="1"/>
</dbReference>
<evidence type="ECO:0000256" key="6">
    <source>
        <dbReference type="ARBA" id="ARBA00022801"/>
    </source>
</evidence>
<dbReference type="GO" id="GO:0004518">
    <property type="term" value="F:nuclease activity"/>
    <property type="evidence" value="ECO:0007669"/>
    <property type="project" value="UniProtKB-KW"/>
</dbReference>
<dbReference type="PANTHER" id="PTHR22930:SF280">
    <property type="entry name" value="OS11G0202600 PROTEIN"/>
    <property type="match status" value="1"/>
</dbReference>
<keyword evidence="7" id="KW-0539">Nucleus</keyword>
<evidence type="ECO:0000256" key="7">
    <source>
        <dbReference type="ARBA" id="ARBA00023242"/>
    </source>
</evidence>
<dbReference type="Proteomes" id="UP000189703">
    <property type="component" value="Unplaced"/>
</dbReference>
<dbReference type="eggNOG" id="KOG4585">
    <property type="taxonomic scope" value="Eukaryota"/>
</dbReference>
<dbReference type="GO" id="GO:0016787">
    <property type="term" value="F:hydrolase activity"/>
    <property type="evidence" value="ECO:0007669"/>
    <property type="project" value="UniProtKB-KW"/>
</dbReference>
<dbReference type="GeneID" id="104587731"/>
<protein>
    <submittedName>
        <fullName evidence="10">Uncharacterized protein LOC104587731</fullName>
    </submittedName>
</protein>
<keyword evidence="6" id="KW-0378">Hydrolase</keyword>
<dbReference type="RefSeq" id="XP_010243750.1">
    <property type="nucleotide sequence ID" value="XM_010245448.1"/>
</dbReference>
<name>A0A1U7YZT7_NELNU</name>
<reference evidence="10" key="1">
    <citation type="submission" date="2025-08" db="UniProtKB">
        <authorList>
            <consortium name="RefSeq"/>
        </authorList>
    </citation>
    <scope>IDENTIFICATION</scope>
</reference>
<dbReference type="OrthoDB" id="1681765at2759"/>
<dbReference type="AlphaFoldDB" id="A0A1U7YZT7"/>
<feature type="domain" description="DDE Tnp4" evidence="8">
    <location>
        <begin position="229"/>
        <end position="267"/>
    </location>
</feature>
<dbReference type="InParanoid" id="A0A1U7YZT7"/>
<comment type="subcellular location">
    <subcellularLocation>
        <location evidence="2">Nucleus</location>
    </subcellularLocation>
</comment>
<dbReference type="KEGG" id="nnu:104587731"/>
<dbReference type="GO" id="GO:0046872">
    <property type="term" value="F:metal ion binding"/>
    <property type="evidence" value="ECO:0007669"/>
    <property type="project" value="UniProtKB-KW"/>
</dbReference>
<evidence type="ECO:0000259" key="8">
    <source>
        <dbReference type="Pfam" id="PF13359"/>
    </source>
</evidence>
<keyword evidence="5" id="KW-0479">Metal-binding</keyword>
<sequence>MKKYKCAKQIRKKGCPYYEELEIIYSGSSATSFSSMGNVETPSEEENDQIPLTQELIGNNSLNDIQTPYASTLDTPKGDIDIEIQPTTNMLTRRGSLPSSLKKGKRAKQGGDLMPTMEIWYEISKRRMSMIEFQMERQIRKDKEMEERSKENPISKSMEVVNEFLMMGVINVGQILKAAQAFKDEYGGSSILRALLVFTLGELAKQYDCIGAINGTHMSAWVHREEQIPYRGRKSRCTTKVLAVCSFDMQFTFVHVDWEGSAHDSRVGHQRFRSKKELFNYKHFSVRNIIERCFGILKGKFLILQNMPSFDLRMQCYIVMACFITYNFIKRETIHDKDIDTWSREDMTVRDEGENYDDDTDDDSEQMDFRPTNVSDNIVDRMWEQYQLYRSYA</sequence>
<proteinExistence type="inferred from homology"/>
<comment type="cofactor">
    <cofactor evidence="1">
        <name>a divalent metal cation</name>
        <dbReference type="ChEBI" id="CHEBI:60240"/>
    </cofactor>
</comment>
<feature type="domain" description="DDE Tnp4" evidence="8">
    <location>
        <begin position="270"/>
        <end position="325"/>
    </location>
</feature>
<evidence type="ECO:0000313" key="9">
    <source>
        <dbReference type="Proteomes" id="UP000189703"/>
    </source>
</evidence>
<comment type="similarity">
    <text evidence="3">Belongs to the HARBI1 family.</text>
</comment>
<keyword evidence="4" id="KW-0540">Nuclease</keyword>
<dbReference type="Pfam" id="PF13359">
    <property type="entry name" value="DDE_Tnp_4"/>
    <property type="match status" value="2"/>
</dbReference>
<dbReference type="GO" id="GO:0005634">
    <property type="term" value="C:nucleus"/>
    <property type="evidence" value="ECO:0007669"/>
    <property type="project" value="UniProtKB-SubCell"/>
</dbReference>
<evidence type="ECO:0000256" key="2">
    <source>
        <dbReference type="ARBA" id="ARBA00004123"/>
    </source>
</evidence>
<gene>
    <name evidence="10" type="primary">LOC104587731</name>
</gene>
<dbReference type="InterPro" id="IPR045249">
    <property type="entry name" value="HARBI1-like"/>
</dbReference>
<evidence type="ECO:0000313" key="10">
    <source>
        <dbReference type="RefSeq" id="XP_010243750.1"/>
    </source>
</evidence>
<evidence type="ECO:0000256" key="5">
    <source>
        <dbReference type="ARBA" id="ARBA00022723"/>
    </source>
</evidence>
<evidence type="ECO:0000256" key="4">
    <source>
        <dbReference type="ARBA" id="ARBA00022722"/>
    </source>
</evidence>
<dbReference type="InterPro" id="IPR027806">
    <property type="entry name" value="HARBI1_dom"/>
</dbReference>
<organism evidence="9 10">
    <name type="scientific">Nelumbo nucifera</name>
    <name type="common">Sacred lotus</name>
    <dbReference type="NCBI Taxonomy" id="4432"/>
    <lineage>
        <taxon>Eukaryota</taxon>
        <taxon>Viridiplantae</taxon>
        <taxon>Streptophyta</taxon>
        <taxon>Embryophyta</taxon>
        <taxon>Tracheophyta</taxon>
        <taxon>Spermatophyta</taxon>
        <taxon>Magnoliopsida</taxon>
        <taxon>Proteales</taxon>
        <taxon>Nelumbonaceae</taxon>
        <taxon>Nelumbo</taxon>
    </lineage>
</organism>
<evidence type="ECO:0000256" key="3">
    <source>
        <dbReference type="ARBA" id="ARBA00006958"/>
    </source>
</evidence>
<evidence type="ECO:0000256" key="1">
    <source>
        <dbReference type="ARBA" id="ARBA00001968"/>
    </source>
</evidence>
<keyword evidence="9" id="KW-1185">Reference proteome</keyword>